<feature type="compositionally biased region" description="Basic and acidic residues" evidence="1">
    <location>
        <begin position="203"/>
        <end position="225"/>
    </location>
</feature>
<feature type="compositionally biased region" description="Low complexity" evidence="1">
    <location>
        <begin position="1"/>
        <end position="17"/>
    </location>
</feature>
<feature type="compositionally biased region" description="Basic and acidic residues" evidence="1">
    <location>
        <begin position="244"/>
        <end position="262"/>
    </location>
</feature>
<keyword evidence="3" id="KW-1185">Reference proteome</keyword>
<name>A0A0L0T292_ALLM3</name>
<evidence type="ECO:0000256" key="1">
    <source>
        <dbReference type="SAM" id="MobiDB-lite"/>
    </source>
</evidence>
<protein>
    <submittedName>
        <fullName evidence="2">Uncharacterized protein</fullName>
    </submittedName>
</protein>
<feature type="region of interest" description="Disordered" evidence="1">
    <location>
        <begin position="197"/>
        <end position="278"/>
    </location>
</feature>
<feature type="region of interest" description="Disordered" evidence="1">
    <location>
        <begin position="1"/>
        <end position="31"/>
    </location>
</feature>
<gene>
    <name evidence="2" type="ORF">AMAG_13481</name>
</gene>
<proteinExistence type="predicted"/>
<sequence>MMATTTANSSPSATPLTDAGTPPAPTLDLPLPTITLSSLDLDAHGDHDDAPAGGFMTAELQFLQQHLGYSSAELAMLSAASGASESDLGAPAPAAHADMVPAVVGKAPAEAEAADHHGGGAPVMPPVPNDEPVLPGATDLSRSLSTMSLARKTDDALAMIQVLDAGAILGADARPPEIPKTKIKKTSRRTLVAAMLGAAADKATGKSKDKKSKKDKDKDGKEAKESSSSSSSKKDKKEKREKKEKRDKDRRRSSSRPRDRESSTATTDSGFLPPALPSDLPSLHVEHLDSTELAKLAHDTFDLSDNEAADAFGVTLDVAADIAHVPIPLAVPPRAVTALQLSDPYINTYTKASRAARASGADLTVHVDHEDGVVVVTCPIARPRARMAAFLAMALDALKAQQMQMDAEDDVPLRRPSVVPTPRPQSLLVIPPTARPRSVAAPAAATPRARPLSMMPPNAAANAHRASVFLRQSSGSFDTVGSGSTPTVEDDDHVPLAAVAGKSSLDGGVGGNASDCDDHLPLHRIAGALPSPATSRRARMSMMLPNGAGMPIPAGPASPMLGVPSQPAHRRPRSMVVADPPLARPGSMLIAPSADMPLARPARGTPRPVSMFIAPSTTAPPPYAGASPLEQYLHQQAQLPMTSPRMPMGAGRSDSAKGSSVDGFPVESGEDSDDEVVGISQMRRMSAPRMAAHRAGMRPSSMYVPGMVAATGVGGVAPRRW</sequence>
<organism evidence="2 3">
    <name type="scientific">Allomyces macrogynus (strain ATCC 38327)</name>
    <name type="common">Allomyces javanicus var. macrogynus</name>
    <dbReference type="NCBI Taxonomy" id="578462"/>
    <lineage>
        <taxon>Eukaryota</taxon>
        <taxon>Fungi</taxon>
        <taxon>Fungi incertae sedis</taxon>
        <taxon>Blastocladiomycota</taxon>
        <taxon>Blastocladiomycetes</taxon>
        <taxon>Blastocladiales</taxon>
        <taxon>Blastocladiaceae</taxon>
        <taxon>Allomyces</taxon>
    </lineage>
</organism>
<reference evidence="3" key="2">
    <citation type="submission" date="2009-11" db="EMBL/GenBank/DDBJ databases">
        <title>The Genome Sequence of Allomyces macrogynus strain ATCC 38327.</title>
        <authorList>
            <consortium name="The Broad Institute Genome Sequencing Platform"/>
            <person name="Russ C."/>
            <person name="Cuomo C."/>
            <person name="Shea T."/>
            <person name="Young S.K."/>
            <person name="Zeng Q."/>
            <person name="Koehrsen M."/>
            <person name="Haas B."/>
            <person name="Borodovsky M."/>
            <person name="Guigo R."/>
            <person name="Alvarado L."/>
            <person name="Berlin A."/>
            <person name="Borenstein D."/>
            <person name="Chen Z."/>
            <person name="Engels R."/>
            <person name="Freedman E."/>
            <person name="Gellesch M."/>
            <person name="Goldberg J."/>
            <person name="Griggs A."/>
            <person name="Gujja S."/>
            <person name="Heiman D."/>
            <person name="Hepburn T."/>
            <person name="Howarth C."/>
            <person name="Jen D."/>
            <person name="Larson L."/>
            <person name="Lewis B."/>
            <person name="Mehta T."/>
            <person name="Park D."/>
            <person name="Pearson M."/>
            <person name="Roberts A."/>
            <person name="Saif S."/>
            <person name="Shenoy N."/>
            <person name="Sisk P."/>
            <person name="Stolte C."/>
            <person name="Sykes S."/>
            <person name="Walk T."/>
            <person name="White J."/>
            <person name="Yandava C."/>
            <person name="Burger G."/>
            <person name="Gray M.W."/>
            <person name="Holland P.W.H."/>
            <person name="King N."/>
            <person name="Lang F.B.F."/>
            <person name="Roger A.J."/>
            <person name="Ruiz-Trillo I."/>
            <person name="Lander E."/>
            <person name="Nusbaum C."/>
        </authorList>
    </citation>
    <scope>NUCLEOTIDE SEQUENCE [LARGE SCALE GENOMIC DNA]</scope>
    <source>
        <strain evidence="3">ATCC 38327</strain>
    </source>
</reference>
<dbReference type="VEuPathDB" id="FungiDB:AMAG_13481"/>
<dbReference type="Proteomes" id="UP000054350">
    <property type="component" value="Unassembled WGS sequence"/>
</dbReference>
<dbReference type="OrthoDB" id="5585322at2759"/>
<feature type="compositionally biased region" description="Basic residues" evidence="1">
    <location>
        <begin position="234"/>
        <end position="243"/>
    </location>
</feature>
<feature type="region of interest" description="Disordered" evidence="1">
    <location>
        <begin position="645"/>
        <end position="674"/>
    </location>
</feature>
<accession>A0A0L0T292</accession>
<evidence type="ECO:0000313" key="2">
    <source>
        <dbReference type="EMBL" id="KNE68842.1"/>
    </source>
</evidence>
<dbReference type="AlphaFoldDB" id="A0A0L0T292"/>
<evidence type="ECO:0000313" key="3">
    <source>
        <dbReference type="Proteomes" id="UP000054350"/>
    </source>
</evidence>
<reference evidence="2 3" key="1">
    <citation type="submission" date="2009-11" db="EMBL/GenBank/DDBJ databases">
        <title>Annotation of Allomyces macrogynus ATCC 38327.</title>
        <authorList>
            <consortium name="The Broad Institute Genome Sequencing Platform"/>
            <person name="Russ C."/>
            <person name="Cuomo C."/>
            <person name="Burger G."/>
            <person name="Gray M.W."/>
            <person name="Holland P.W.H."/>
            <person name="King N."/>
            <person name="Lang F.B.F."/>
            <person name="Roger A.J."/>
            <person name="Ruiz-Trillo I."/>
            <person name="Young S.K."/>
            <person name="Zeng Q."/>
            <person name="Gargeya S."/>
            <person name="Fitzgerald M."/>
            <person name="Haas B."/>
            <person name="Abouelleil A."/>
            <person name="Alvarado L."/>
            <person name="Arachchi H.M."/>
            <person name="Berlin A."/>
            <person name="Chapman S.B."/>
            <person name="Gearin G."/>
            <person name="Goldberg J."/>
            <person name="Griggs A."/>
            <person name="Gujja S."/>
            <person name="Hansen M."/>
            <person name="Heiman D."/>
            <person name="Howarth C."/>
            <person name="Larimer J."/>
            <person name="Lui A."/>
            <person name="MacDonald P.J.P."/>
            <person name="McCowen C."/>
            <person name="Montmayeur A."/>
            <person name="Murphy C."/>
            <person name="Neiman D."/>
            <person name="Pearson M."/>
            <person name="Priest M."/>
            <person name="Roberts A."/>
            <person name="Saif S."/>
            <person name="Shea T."/>
            <person name="Sisk P."/>
            <person name="Stolte C."/>
            <person name="Sykes S."/>
            <person name="Wortman J."/>
            <person name="Nusbaum C."/>
            <person name="Birren B."/>
        </authorList>
    </citation>
    <scope>NUCLEOTIDE SEQUENCE [LARGE SCALE GENOMIC DNA]</scope>
    <source>
        <strain evidence="2 3">ATCC 38327</strain>
    </source>
</reference>
<dbReference type="EMBL" id="GG745358">
    <property type="protein sequence ID" value="KNE68842.1"/>
    <property type="molecule type" value="Genomic_DNA"/>
</dbReference>